<proteinExistence type="predicted"/>
<dbReference type="EMBL" id="QOHR01000001">
    <property type="protein sequence ID" value="REC58983.1"/>
    <property type="molecule type" value="Genomic_DNA"/>
</dbReference>
<dbReference type="GO" id="GO:0046872">
    <property type="term" value="F:metal ion binding"/>
    <property type="evidence" value="ECO:0007669"/>
    <property type="project" value="InterPro"/>
</dbReference>
<evidence type="ECO:0000313" key="2">
    <source>
        <dbReference type="EMBL" id="REC58983.1"/>
    </source>
</evidence>
<dbReference type="InterPro" id="IPR006158">
    <property type="entry name" value="Cobalamin-bd"/>
</dbReference>
<dbReference type="Pfam" id="PF02310">
    <property type="entry name" value="B12-binding"/>
    <property type="match status" value="1"/>
</dbReference>
<dbReference type="AlphaFoldDB" id="A0A3D9BZK3"/>
<dbReference type="InterPro" id="IPR036724">
    <property type="entry name" value="Cobalamin-bd_sf"/>
</dbReference>
<dbReference type="Gene3D" id="3.40.50.280">
    <property type="entry name" value="Cobalamin-binding domain"/>
    <property type="match status" value="1"/>
</dbReference>
<dbReference type="SUPFAM" id="SSF52242">
    <property type="entry name" value="Cobalamin (vitamin B12)-binding domain"/>
    <property type="match status" value="1"/>
</dbReference>
<dbReference type="PROSITE" id="PS51332">
    <property type="entry name" value="B12_BINDING"/>
    <property type="match status" value="1"/>
</dbReference>
<sequence length="266" mass="27993">MAFDTETFSRAASVFRLKRDALAPAAVETLARDIVQRLAELPQQTAGSEAAQVSDESVAAFCAALVEPGPEAALAFIEARRAEGMTRAGVSLGYVAAAARRLGADWDADRLSFVEVTAGTGHLYAVMRALRKTSAPVDAGPLRAALFATVPGEAHGLGITVAADLFRDAGWSIDLQIGADHDALVAYAERTQPHVVGLSLSTEQRLDALARLVVALRLVVPQALVGVAPAEDMDAERLRALADIDLVFGDAPGALAELERLMALRD</sequence>
<organism evidence="2 3">
    <name type="scientific">Rhodosalinus sediminis</name>
    <dbReference type="NCBI Taxonomy" id="1940533"/>
    <lineage>
        <taxon>Bacteria</taxon>
        <taxon>Pseudomonadati</taxon>
        <taxon>Pseudomonadota</taxon>
        <taxon>Alphaproteobacteria</taxon>
        <taxon>Rhodobacterales</taxon>
        <taxon>Paracoccaceae</taxon>
        <taxon>Rhodosalinus</taxon>
    </lineage>
</organism>
<accession>A0A3D9BZK3</accession>
<evidence type="ECO:0000259" key="1">
    <source>
        <dbReference type="PROSITE" id="PS51332"/>
    </source>
</evidence>
<dbReference type="Proteomes" id="UP000257131">
    <property type="component" value="Unassembled WGS sequence"/>
</dbReference>
<reference evidence="2 3" key="1">
    <citation type="journal article" date="2017" name="Int. J. Syst. Evol. Microbiol.">
        <title>Rhodosalinus sediminis gen. nov., sp. nov., isolated from marine saltern.</title>
        <authorList>
            <person name="Guo L.Y."/>
            <person name="Ling S.K."/>
            <person name="Li C.M."/>
            <person name="Chen G.J."/>
            <person name="Du Z.J."/>
        </authorList>
    </citation>
    <scope>NUCLEOTIDE SEQUENCE [LARGE SCALE GENOMIC DNA]</scope>
    <source>
        <strain evidence="2 3">WDN1C137</strain>
    </source>
</reference>
<evidence type="ECO:0000313" key="3">
    <source>
        <dbReference type="Proteomes" id="UP000257131"/>
    </source>
</evidence>
<dbReference type="RefSeq" id="WP_115978026.1">
    <property type="nucleotide sequence ID" value="NZ_QOHR01000001.1"/>
</dbReference>
<feature type="domain" description="B12-binding" evidence="1">
    <location>
        <begin position="142"/>
        <end position="266"/>
    </location>
</feature>
<dbReference type="CDD" id="cd02065">
    <property type="entry name" value="B12-binding_like"/>
    <property type="match status" value="1"/>
</dbReference>
<protein>
    <recommendedName>
        <fullName evidence="1">B12-binding domain-containing protein</fullName>
    </recommendedName>
</protein>
<comment type="caution">
    <text evidence="2">The sequence shown here is derived from an EMBL/GenBank/DDBJ whole genome shotgun (WGS) entry which is preliminary data.</text>
</comment>
<keyword evidence="3" id="KW-1185">Reference proteome</keyword>
<dbReference type="OrthoDB" id="5498228at2"/>
<gene>
    <name evidence="2" type="ORF">DRV84_01845</name>
</gene>
<name>A0A3D9BZK3_9RHOB</name>
<dbReference type="GO" id="GO:0031419">
    <property type="term" value="F:cobalamin binding"/>
    <property type="evidence" value="ECO:0007669"/>
    <property type="project" value="InterPro"/>
</dbReference>